<sequence length="844" mass="97922">MRLRTIIFILIANPIKVHADNVTVTGVVRDSLTHEPIPFATVLLKGTDRGTLTDDNGKYTITTALRWDSIQAASMGYDTKQLPAKKGNKIIIDFDLHSTGVLLNTVIAKPKKEHYTKKNNPAVAFMERIRATQDIGDPRRKPDYNYDKYERITLAINNYQFNDSAKRGFDKKFSFIKEYIDTSALTGEPILNVALREKASEVNYRNTPQSEKEYVKGLRQSGMDNFLDQESMKTFYEDVMREVDVYNNDINILQNRFVSPLSRIAPDFYKFYLTDTVPVDSVECVELTFVPRNSASFGFTGRFYVPVGDSTMFIKRIVMHVPHNINLNFINNMLISQDYEQLPDGTRLKTKDDMIIEASIIPGMPEMYARRNTVYTGHNFDRLTDQSIFDRGQSQVYAQGVYDRDSIFWKENRTTRIAHGENSMENMIKRMRSVPLYYWGEKALKTFTSGYITTGNPSKFDIGPLTSTFSTNTIEGFRLRAGGMTTAALSPRWFARGYVARGFRDHKWKYSGEVEYSFRDKRQHSREFPVHSLRFTQLYDMDMLGQNFTLNNQDNMFMSAKRMEDIQMTYHRVSKLEYTLEMENNFTIKAKLESERQEPTRYMQFVNGMGNSFHHYTMNSATIELRYAPGEKFYQMRSGRVPINFDAPVFTLSHTWAPKGVFGNPFALFSTEASFSKRFWFSAFGYMDVFLKGGHVWTRSPYPNLLIPNANLSYFLQAESFSCLNPMEFINDSYAQWDLTYWANGAILNYIPLLKKLKLREAIVFRGLYGHLSHRNRPWENPSLFVFPTDAHTQLMSSTPYMEAGIGIDNVFKVLRIDYTWRLTYRNNPQACRGGLRFMFHFTF</sequence>
<dbReference type="InterPro" id="IPR043741">
    <property type="entry name" value="DUF5686"/>
</dbReference>
<keyword evidence="2" id="KW-1185">Reference proteome</keyword>
<dbReference type="RefSeq" id="WP_135472090.1">
    <property type="nucleotide sequence ID" value="NZ_CASJDB010000018.1"/>
</dbReference>
<dbReference type="SUPFAM" id="SSF49464">
    <property type="entry name" value="Carboxypeptidase regulatory domain-like"/>
    <property type="match status" value="1"/>
</dbReference>
<dbReference type="AlphaFoldDB" id="A0A4Z0V4D2"/>
<dbReference type="Gene3D" id="2.60.40.1120">
    <property type="entry name" value="Carboxypeptidase-like, regulatory domain"/>
    <property type="match status" value="1"/>
</dbReference>
<dbReference type="GO" id="GO:0004180">
    <property type="term" value="F:carboxypeptidase activity"/>
    <property type="evidence" value="ECO:0007669"/>
    <property type="project" value="UniProtKB-KW"/>
</dbReference>
<protein>
    <submittedName>
        <fullName evidence="1">Carboxypeptidase-like regulatory domain-containing protein</fullName>
    </submittedName>
</protein>
<dbReference type="GeneID" id="82150277"/>
<comment type="caution">
    <text evidence="1">The sequence shown here is derived from an EMBL/GenBank/DDBJ whole genome shotgun (WGS) entry which is preliminary data.</text>
</comment>
<dbReference type="Pfam" id="PF18939">
    <property type="entry name" value="DUF5686"/>
    <property type="match status" value="1"/>
</dbReference>
<dbReference type="EMBL" id="SJSA01000002">
    <property type="protein sequence ID" value="TGG36351.1"/>
    <property type="molecule type" value="Genomic_DNA"/>
</dbReference>
<organism evidence="1 2">
    <name type="scientific">Duncaniella freteri</name>
    <dbReference type="NCBI Taxonomy" id="2530391"/>
    <lineage>
        <taxon>Bacteria</taxon>
        <taxon>Pseudomonadati</taxon>
        <taxon>Bacteroidota</taxon>
        <taxon>Bacteroidia</taxon>
        <taxon>Bacteroidales</taxon>
        <taxon>Muribaculaceae</taxon>
        <taxon>Duncaniella</taxon>
    </lineage>
</organism>
<evidence type="ECO:0000313" key="2">
    <source>
        <dbReference type="Proteomes" id="UP000297635"/>
    </source>
</evidence>
<name>A0A4Z0V4D2_9BACT</name>
<proteinExistence type="predicted"/>
<keyword evidence="1" id="KW-0645">Protease</keyword>
<accession>A0A4Z0V4D2</accession>
<dbReference type="InterPro" id="IPR008969">
    <property type="entry name" value="CarboxyPept-like_regulatory"/>
</dbReference>
<dbReference type="Proteomes" id="UP000297635">
    <property type="component" value="Unassembled WGS sequence"/>
</dbReference>
<dbReference type="Pfam" id="PF13715">
    <property type="entry name" value="CarbopepD_reg_2"/>
    <property type="match status" value="1"/>
</dbReference>
<keyword evidence="1" id="KW-0378">Hydrolase</keyword>
<gene>
    <name evidence="1" type="ORF">EZ315_10805</name>
</gene>
<reference evidence="1 2" key="1">
    <citation type="submission" date="2019-02" db="EMBL/GenBank/DDBJ databases">
        <title>Isolation and identification of novel species under the genus Muribaculum.</title>
        <authorList>
            <person name="Miyake S."/>
            <person name="Ding Y."/>
            <person name="Low A."/>
            <person name="Soh M."/>
            <person name="Seedorf H."/>
        </authorList>
    </citation>
    <scope>NUCLEOTIDE SEQUENCE [LARGE SCALE GENOMIC DNA]</scope>
    <source>
        <strain evidence="1 2">TLL-A3</strain>
    </source>
</reference>
<keyword evidence="1" id="KW-0121">Carboxypeptidase</keyword>
<evidence type="ECO:0000313" key="1">
    <source>
        <dbReference type="EMBL" id="TGG36351.1"/>
    </source>
</evidence>